<name>A0A370NQ87_9BURK</name>
<protein>
    <submittedName>
        <fullName evidence="1">Uncharacterized protein</fullName>
    </submittedName>
</protein>
<reference evidence="2" key="1">
    <citation type="submission" date="2018-06" db="EMBL/GenBank/DDBJ databases">
        <authorList>
            <person name="Feng T."/>
            <person name="Jeon C.O."/>
        </authorList>
    </citation>
    <scope>NUCLEOTIDE SEQUENCE [LARGE SCALE GENOMIC DNA]</scope>
    <source>
        <strain evidence="2">S23</strain>
    </source>
</reference>
<organism evidence="1 2">
    <name type="scientific">Cupriavidus lacunae</name>
    <dbReference type="NCBI Taxonomy" id="2666307"/>
    <lineage>
        <taxon>Bacteria</taxon>
        <taxon>Pseudomonadati</taxon>
        <taxon>Pseudomonadota</taxon>
        <taxon>Betaproteobacteria</taxon>
        <taxon>Burkholderiales</taxon>
        <taxon>Burkholderiaceae</taxon>
        <taxon>Cupriavidus</taxon>
    </lineage>
</organism>
<evidence type="ECO:0000313" key="1">
    <source>
        <dbReference type="EMBL" id="RDK07780.1"/>
    </source>
</evidence>
<sequence>MLGLQYTGLILRHWKQWRPKAYKEMTKDGTIQEFAQSLSKQAATQVATLMAAGMPRHQAEEFVMPDILLPPED</sequence>
<evidence type="ECO:0000313" key="2">
    <source>
        <dbReference type="Proteomes" id="UP000255165"/>
    </source>
</evidence>
<dbReference type="RefSeq" id="WP_115213908.1">
    <property type="nucleotide sequence ID" value="NZ_QKWJ01000035.1"/>
</dbReference>
<accession>A0A370NQ87</accession>
<dbReference type="Proteomes" id="UP000255165">
    <property type="component" value="Unassembled WGS sequence"/>
</dbReference>
<keyword evidence="2" id="KW-1185">Reference proteome</keyword>
<proteinExistence type="predicted"/>
<dbReference type="AlphaFoldDB" id="A0A370NQ87"/>
<dbReference type="EMBL" id="QKWJ01000035">
    <property type="protein sequence ID" value="RDK07780.1"/>
    <property type="molecule type" value="Genomic_DNA"/>
</dbReference>
<gene>
    <name evidence="1" type="ORF">DN412_24200</name>
</gene>
<comment type="caution">
    <text evidence="1">The sequence shown here is derived from an EMBL/GenBank/DDBJ whole genome shotgun (WGS) entry which is preliminary data.</text>
</comment>